<keyword evidence="6 8" id="KW-0560">Oxidoreductase</keyword>
<dbReference type="SUPFAM" id="SSF54593">
    <property type="entry name" value="Glyoxalase/Bleomycin resistance protein/Dihydroxybiphenyl dioxygenase"/>
    <property type="match status" value="1"/>
</dbReference>
<comment type="similarity">
    <text evidence="2 8">Belongs to the extradiol ring-cleavage dioxygenase family.</text>
</comment>
<dbReference type="Pfam" id="PF00903">
    <property type="entry name" value="Glyoxalase"/>
    <property type="match status" value="1"/>
</dbReference>
<dbReference type="InterPro" id="IPR037523">
    <property type="entry name" value="VOC_core"/>
</dbReference>
<keyword evidence="7 8" id="KW-0408">Iron</keyword>
<evidence type="ECO:0000256" key="1">
    <source>
        <dbReference type="ARBA" id="ARBA00001954"/>
    </source>
</evidence>
<evidence type="ECO:0000256" key="3">
    <source>
        <dbReference type="ARBA" id="ARBA00022723"/>
    </source>
</evidence>
<dbReference type="RefSeq" id="WP_368383184.1">
    <property type="nucleotide sequence ID" value="NZ_JBFRYA010000024.1"/>
</dbReference>
<evidence type="ECO:0000313" key="10">
    <source>
        <dbReference type="EMBL" id="MEX1670913.1"/>
    </source>
</evidence>
<feature type="domain" description="VOC" evidence="9">
    <location>
        <begin position="17"/>
        <end position="134"/>
    </location>
</feature>
<dbReference type="InterPro" id="IPR000486">
    <property type="entry name" value="Xdiol_ring_cleave_dOase_1/2"/>
</dbReference>
<organism evidence="10 11">
    <name type="scientific">Zhongshania guokunii</name>
    <dbReference type="NCBI Taxonomy" id="641783"/>
    <lineage>
        <taxon>Bacteria</taxon>
        <taxon>Pseudomonadati</taxon>
        <taxon>Pseudomonadota</taxon>
        <taxon>Gammaproteobacteria</taxon>
        <taxon>Cellvibrionales</taxon>
        <taxon>Spongiibacteraceae</taxon>
        <taxon>Zhongshania</taxon>
    </lineage>
</organism>
<evidence type="ECO:0000313" key="11">
    <source>
        <dbReference type="Proteomes" id="UP001557485"/>
    </source>
</evidence>
<evidence type="ECO:0000256" key="6">
    <source>
        <dbReference type="ARBA" id="ARBA00023002"/>
    </source>
</evidence>
<evidence type="ECO:0000256" key="5">
    <source>
        <dbReference type="ARBA" id="ARBA00022964"/>
    </source>
</evidence>
<dbReference type="InterPro" id="IPR004360">
    <property type="entry name" value="Glyas_Fos-R_dOase_dom"/>
</dbReference>
<accession>A0ABV3UAC5</accession>
<evidence type="ECO:0000256" key="2">
    <source>
        <dbReference type="ARBA" id="ARBA00008784"/>
    </source>
</evidence>
<name>A0ABV3UAC5_9GAMM</name>
<sequence>MSTTSSTEQATKIIPSFMAHVVFQTKHYEEMIEWYSKVFFATPVFSSEILTFMTYDDEHHRFAMFRMPEHETASGPRAGVAHLAYSYGSLSDLLNTYDRLKGLGITPTWAINHGLTTSLYYTDPDGNEIELQKDNFPTPETSKAYFSSPAYLRNPIGAPFDAETLLGGFRRGEEFDQMMKDALAAADPKALPML</sequence>
<evidence type="ECO:0000256" key="4">
    <source>
        <dbReference type="ARBA" id="ARBA00022797"/>
    </source>
</evidence>
<reference evidence="10 11" key="1">
    <citation type="journal article" date="2011" name="Int. J. Syst. Evol. Microbiol.">
        <title>Zhongshania antarctica gen. nov., sp. nov. and Zhongshania guokunii sp. nov., gammaproteobacteria respectively isolated from coastal attached (fast) ice and surface seawater of the Antarctic.</title>
        <authorList>
            <person name="Li H.J."/>
            <person name="Zhang X.Y."/>
            <person name="Chen C.X."/>
            <person name="Zhang Y.J."/>
            <person name="Gao Z.M."/>
            <person name="Yu Y."/>
            <person name="Chen X.L."/>
            <person name="Chen B."/>
            <person name="Zhang Y.Z."/>
        </authorList>
    </citation>
    <scope>NUCLEOTIDE SEQUENCE [LARGE SCALE GENOMIC DNA]</scope>
    <source>
        <strain evidence="10 11">ZS6-22T</strain>
    </source>
</reference>
<keyword evidence="5 8" id="KW-0223">Dioxygenase</keyword>
<dbReference type="PROSITE" id="PS00082">
    <property type="entry name" value="EXTRADIOL_DIOXYGENAS"/>
    <property type="match status" value="1"/>
</dbReference>
<evidence type="ECO:0000256" key="8">
    <source>
        <dbReference type="RuleBase" id="RU000683"/>
    </source>
</evidence>
<comment type="caution">
    <text evidence="10">The sequence shown here is derived from an EMBL/GenBank/DDBJ whole genome shotgun (WGS) entry which is preliminary data.</text>
</comment>
<proteinExistence type="inferred from homology"/>
<keyword evidence="3" id="KW-0479">Metal-binding</keyword>
<dbReference type="InterPro" id="IPR029068">
    <property type="entry name" value="Glyas_Bleomycin-R_OHBP_Dase"/>
</dbReference>
<dbReference type="EMBL" id="JBFRYA010000024">
    <property type="protein sequence ID" value="MEX1670913.1"/>
    <property type="molecule type" value="Genomic_DNA"/>
</dbReference>
<keyword evidence="4 8" id="KW-0058">Aromatic hydrocarbons catabolism</keyword>
<gene>
    <name evidence="10" type="ORF">AB4876_18540</name>
</gene>
<evidence type="ECO:0000256" key="7">
    <source>
        <dbReference type="ARBA" id="ARBA00023004"/>
    </source>
</evidence>
<keyword evidence="11" id="KW-1185">Reference proteome</keyword>
<comment type="cofactor">
    <cofactor evidence="1 8">
        <name>Fe(2+)</name>
        <dbReference type="ChEBI" id="CHEBI:29033"/>
    </cofactor>
</comment>
<protein>
    <submittedName>
        <fullName evidence="10">VOC family protein</fullName>
    </submittedName>
</protein>
<evidence type="ECO:0000259" key="9">
    <source>
        <dbReference type="PROSITE" id="PS51819"/>
    </source>
</evidence>
<dbReference type="Gene3D" id="3.10.180.10">
    <property type="entry name" value="2,3-Dihydroxybiphenyl 1,2-Dioxygenase, domain 1"/>
    <property type="match status" value="1"/>
</dbReference>
<dbReference type="PROSITE" id="PS51819">
    <property type="entry name" value="VOC"/>
    <property type="match status" value="1"/>
</dbReference>
<dbReference type="Proteomes" id="UP001557485">
    <property type="component" value="Unassembled WGS sequence"/>
</dbReference>